<feature type="transmembrane region" description="Helical" evidence="1">
    <location>
        <begin position="72"/>
        <end position="92"/>
    </location>
</feature>
<feature type="transmembrane region" description="Helical" evidence="1">
    <location>
        <begin position="104"/>
        <end position="134"/>
    </location>
</feature>
<gene>
    <name evidence="2" type="ORF">C2G38_1213998</name>
</gene>
<keyword evidence="3" id="KW-1185">Reference proteome</keyword>
<evidence type="ECO:0008006" key="4">
    <source>
        <dbReference type="Google" id="ProtNLM"/>
    </source>
</evidence>
<evidence type="ECO:0000313" key="3">
    <source>
        <dbReference type="Proteomes" id="UP000266673"/>
    </source>
</evidence>
<keyword evidence="1" id="KW-0812">Transmembrane</keyword>
<dbReference type="Proteomes" id="UP000266673">
    <property type="component" value="Unassembled WGS sequence"/>
</dbReference>
<sequence length="330" mass="38939">MILVMILFYYLAYYRFVIEVNQFLFYRGNYVENAFNWVDSIAIVLPVIHSFYFLFGYYRIDYGFKNATTTQASVFIIFMSIVFLWIGFFQFFRIWPTLNNYLTTIINIAISIRAFLIFNFLLIIAVGHALFILLGHPSYLSLSQVPDSYNIVHTNSNKIVYNMFGEEPNNPFANLLSSILAVYNWDSIPLDTWNFWPLIVINIIGGFFFVMILSNVIISFMSNAFEDTKKESKHSTRLYQKTVIYDYAVQNGSSLTSRINDFDLKFRDKLNVRYICFLDEPELTKAWNDKSDELGSRWLDVYGLHFKHEISDEDDIEKVKFIWTQEEHMC</sequence>
<evidence type="ECO:0000256" key="1">
    <source>
        <dbReference type="SAM" id="Phobius"/>
    </source>
</evidence>
<dbReference type="OrthoDB" id="2445510at2759"/>
<proteinExistence type="predicted"/>
<dbReference type="STRING" id="44941.A0A397VCM2"/>
<keyword evidence="1" id="KW-0472">Membrane</keyword>
<keyword evidence="1" id="KW-1133">Transmembrane helix</keyword>
<protein>
    <recommendedName>
        <fullName evidence="4">Ion transport domain-containing protein</fullName>
    </recommendedName>
</protein>
<dbReference type="AlphaFoldDB" id="A0A397VCM2"/>
<feature type="transmembrane region" description="Helical" evidence="1">
    <location>
        <begin position="195"/>
        <end position="220"/>
    </location>
</feature>
<organism evidence="2 3">
    <name type="scientific">Gigaspora rosea</name>
    <dbReference type="NCBI Taxonomy" id="44941"/>
    <lineage>
        <taxon>Eukaryota</taxon>
        <taxon>Fungi</taxon>
        <taxon>Fungi incertae sedis</taxon>
        <taxon>Mucoromycota</taxon>
        <taxon>Glomeromycotina</taxon>
        <taxon>Glomeromycetes</taxon>
        <taxon>Diversisporales</taxon>
        <taxon>Gigasporaceae</taxon>
        <taxon>Gigaspora</taxon>
    </lineage>
</organism>
<evidence type="ECO:0000313" key="2">
    <source>
        <dbReference type="EMBL" id="RIB20214.1"/>
    </source>
</evidence>
<name>A0A397VCM2_9GLOM</name>
<dbReference type="EMBL" id="QKWP01000430">
    <property type="protein sequence ID" value="RIB20214.1"/>
    <property type="molecule type" value="Genomic_DNA"/>
</dbReference>
<reference evidence="2 3" key="1">
    <citation type="submission" date="2018-06" db="EMBL/GenBank/DDBJ databases">
        <title>Comparative genomics reveals the genomic features of Rhizophagus irregularis, R. cerebriforme, R. diaphanum and Gigaspora rosea, and their symbiotic lifestyle signature.</title>
        <authorList>
            <person name="Morin E."/>
            <person name="San Clemente H."/>
            <person name="Chen E.C.H."/>
            <person name="De La Providencia I."/>
            <person name="Hainaut M."/>
            <person name="Kuo A."/>
            <person name="Kohler A."/>
            <person name="Murat C."/>
            <person name="Tang N."/>
            <person name="Roy S."/>
            <person name="Loubradou J."/>
            <person name="Henrissat B."/>
            <person name="Grigoriev I.V."/>
            <person name="Corradi N."/>
            <person name="Roux C."/>
            <person name="Martin F.M."/>
        </authorList>
    </citation>
    <scope>NUCLEOTIDE SEQUENCE [LARGE SCALE GENOMIC DNA]</scope>
    <source>
        <strain evidence="2 3">DAOM 194757</strain>
    </source>
</reference>
<comment type="caution">
    <text evidence="2">The sequence shown here is derived from an EMBL/GenBank/DDBJ whole genome shotgun (WGS) entry which is preliminary data.</text>
</comment>
<feature type="transmembrane region" description="Helical" evidence="1">
    <location>
        <begin position="37"/>
        <end position="60"/>
    </location>
</feature>
<feature type="transmembrane region" description="Helical" evidence="1">
    <location>
        <begin position="6"/>
        <end position="25"/>
    </location>
</feature>
<accession>A0A397VCM2</accession>